<dbReference type="AlphaFoldDB" id="B1L4V1"/>
<protein>
    <submittedName>
        <fullName evidence="2">Predicted ATPase</fullName>
    </submittedName>
</protein>
<dbReference type="HOGENOM" id="CLU_1232760_0_0_2"/>
<dbReference type="EMBL" id="CP000968">
    <property type="protein sequence ID" value="ACB07480.1"/>
    <property type="molecule type" value="Genomic_DNA"/>
</dbReference>
<sequence length="224" mass="25963">MNPDIYSSLEVIKGLNPSEIWEKCTRARPWLDEVNRAFESYLECGGFPLAVRSLLERGEVSGEAEEAFISSFISDIVKLRRNEGIAKRILKAVLEKLPSSISLNSVAKEFEIRSHKTVFYYLDLFEKMFVLRNVFFIEPNKLVELYYKQRKVHLTDPFLYTVFSRWCMTERPSLNAIVESVVATHLARRFSIGYWKNKTEIDIVIPDLGMGIEVKWGEKAELRG</sequence>
<accession>B1L4V1</accession>
<name>B1L4V1_KORCO</name>
<keyword evidence="3" id="KW-1185">Reference proteome</keyword>
<dbReference type="PANTHER" id="PTHR33295:SF18">
    <property type="entry name" value="AAA+ ATPASE DOMAIN-CONTAINING PROTEIN"/>
    <property type="match status" value="1"/>
</dbReference>
<evidence type="ECO:0000313" key="3">
    <source>
        <dbReference type="Proteomes" id="UP000001686"/>
    </source>
</evidence>
<dbReference type="KEGG" id="kcr:Kcr_0731"/>
<dbReference type="RefSeq" id="WP_012309377.1">
    <property type="nucleotide sequence ID" value="NC_010482.1"/>
</dbReference>
<dbReference type="eggNOG" id="arCOG03167">
    <property type="taxonomic scope" value="Archaea"/>
</dbReference>
<evidence type="ECO:0000313" key="2">
    <source>
        <dbReference type="EMBL" id="ACB07480.1"/>
    </source>
</evidence>
<reference evidence="2 3" key="1">
    <citation type="journal article" date="2008" name="Proc. Natl. Acad. Sci. U.S.A.">
        <title>A korarchaeal genome reveals new insights into the evolution of the Archaea.</title>
        <authorList>
            <person name="Elkins J.G."/>
            <person name="Podar M."/>
            <person name="Graham D.E."/>
            <person name="Makarova K.S."/>
            <person name="Wolf Y."/>
            <person name="Randau L."/>
            <person name="Hedlund B.P."/>
            <person name="Brochier-Armanet C."/>
            <person name="Kunin V."/>
            <person name="Anderson I."/>
            <person name="Lapidus A."/>
            <person name="Goltsman E."/>
            <person name="Barry K."/>
            <person name="Koonin E.V."/>
            <person name="Hugenholtz P."/>
            <person name="Kyrpides N."/>
            <person name="Wanner G."/>
            <person name="Richardson P."/>
            <person name="Keller M."/>
            <person name="Stetter K.O."/>
        </authorList>
    </citation>
    <scope>NUCLEOTIDE SEQUENCE [LARGE SCALE GENOMIC DNA]</scope>
    <source>
        <strain evidence="3">OPF8</strain>
    </source>
</reference>
<dbReference type="Proteomes" id="UP000001686">
    <property type="component" value="Chromosome"/>
</dbReference>
<dbReference type="InterPro" id="IPR025420">
    <property type="entry name" value="DUF4143"/>
</dbReference>
<dbReference type="GeneID" id="82439085"/>
<proteinExistence type="predicted"/>
<dbReference type="EnsemblBacteria" id="ACB07480">
    <property type="protein sequence ID" value="ACB07480"/>
    <property type="gene ID" value="Kcr_0731"/>
</dbReference>
<dbReference type="PhylomeDB" id="B1L4V1"/>
<gene>
    <name evidence="2" type="ordered locus">Kcr_0731</name>
</gene>
<dbReference type="PANTHER" id="PTHR33295">
    <property type="entry name" value="ATPASE"/>
    <property type="match status" value="1"/>
</dbReference>
<feature type="domain" description="DUF4143" evidence="1">
    <location>
        <begin position="75"/>
        <end position="217"/>
    </location>
</feature>
<evidence type="ECO:0000259" key="1">
    <source>
        <dbReference type="Pfam" id="PF13635"/>
    </source>
</evidence>
<dbReference type="InParanoid" id="B1L4V1"/>
<organism evidence="2 3">
    <name type="scientific">Korarchaeum cryptofilum (strain OPF8)</name>
    <dbReference type="NCBI Taxonomy" id="374847"/>
    <lineage>
        <taxon>Archaea</taxon>
        <taxon>Thermoproteota</taxon>
        <taxon>Candidatus Korarchaeia</taxon>
        <taxon>Candidatus Korarchaeales</taxon>
        <taxon>Candidatus Korarchaeaceae</taxon>
        <taxon>Candidatus Korarchaeum</taxon>
    </lineage>
</organism>
<dbReference type="Pfam" id="PF13635">
    <property type="entry name" value="DUF4143"/>
    <property type="match status" value="1"/>
</dbReference>